<dbReference type="EMBL" id="KB296822">
    <property type="protein sequence ID" value="ELU11265.1"/>
    <property type="molecule type" value="Genomic_DNA"/>
</dbReference>
<accession>R7V690</accession>
<evidence type="ECO:0000313" key="4">
    <source>
        <dbReference type="EnsemblMetazoa" id="CapteP185935"/>
    </source>
</evidence>
<reference evidence="3 5" key="2">
    <citation type="journal article" date="2013" name="Nature">
        <title>Insights into bilaterian evolution from three spiralian genomes.</title>
        <authorList>
            <person name="Simakov O."/>
            <person name="Marletaz F."/>
            <person name="Cho S.J."/>
            <person name="Edsinger-Gonzales E."/>
            <person name="Havlak P."/>
            <person name="Hellsten U."/>
            <person name="Kuo D.H."/>
            <person name="Larsson T."/>
            <person name="Lv J."/>
            <person name="Arendt D."/>
            <person name="Savage R."/>
            <person name="Osoegawa K."/>
            <person name="de Jong P."/>
            <person name="Grimwood J."/>
            <person name="Chapman J.A."/>
            <person name="Shapiro H."/>
            <person name="Aerts A."/>
            <person name="Otillar R.P."/>
            <person name="Terry A.Y."/>
            <person name="Boore J.L."/>
            <person name="Grigoriev I.V."/>
            <person name="Lindberg D.R."/>
            <person name="Seaver E.C."/>
            <person name="Weisblat D.A."/>
            <person name="Putnam N.H."/>
            <person name="Rokhsar D.S."/>
        </authorList>
    </citation>
    <scope>NUCLEOTIDE SEQUENCE</scope>
    <source>
        <strain evidence="3 5">I ESC-2004</strain>
    </source>
</reference>
<dbReference type="InterPro" id="IPR005162">
    <property type="entry name" value="Retrotrans_gag_dom"/>
</dbReference>
<reference evidence="5" key="1">
    <citation type="submission" date="2012-12" db="EMBL/GenBank/DDBJ databases">
        <authorList>
            <person name="Hellsten U."/>
            <person name="Grimwood J."/>
            <person name="Chapman J.A."/>
            <person name="Shapiro H."/>
            <person name="Aerts A."/>
            <person name="Otillar R.P."/>
            <person name="Terry A.Y."/>
            <person name="Boore J.L."/>
            <person name="Simakov O."/>
            <person name="Marletaz F."/>
            <person name="Cho S.-J."/>
            <person name="Edsinger-Gonzales E."/>
            <person name="Havlak P."/>
            <person name="Kuo D.-H."/>
            <person name="Larsson T."/>
            <person name="Lv J."/>
            <person name="Arendt D."/>
            <person name="Savage R."/>
            <person name="Osoegawa K."/>
            <person name="de Jong P."/>
            <person name="Lindberg D.R."/>
            <person name="Seaver E.C."/>
            <person name="Weisblat D.A."/>
            <person name="Putnam N.H."/>
            <person name="Grigoriev I.V."/>
            <person name="Rokhsar D.S."/>
        </authorList>
    </citation>
    <scope>NUCLEOTIDE SEQUENCE</scope>
    <source>
        <strain evidence="5">I ESC-2004</strain>
    </source>
</reference>
<sequence length="313" mass="36519">MAEHQEALLYLQRELEEVQRRLAQTNQQQQEQHPAAVVFQNHLLRDREERAVSREAQRISQCDGEDASQLRRYFKDLSLVGVEQRIDVFRQTASGPLRWECERHLTDHPLLGWDEIEDHLLKAFISTDHQDRLKEDLRRVRQKTHETLLSYNRRFREMARDAFPFPRNQEQDRELITLYGKGLARNEVAKKLASRGWPQDLEAALRATETMEASKSVYDRFDRHEAMEIGEMTRQPQPQQPSQPSLDIQRLHSHVAKLEAKLDRMQRPPPSSRKCFNCGRKVTWQGTAGNSIEGKCTLPAPAPSIKCIIQKTK</sequence>
<feature type="domain" description="Retrotransposon gag" evidence="2">
    <location>
        <begin position="113"/>
        <end position="184"/>
    </location>
</feature>
<evidence type="ECO:0000313" key="5">
    <source>
        <dbReference type="Proteomes" id="UP000014760"/>
    </source>
</evidence>
<dbReference type="AlphaFoldDB" id="R7V690"/>
<dbReference type="Pfam" id="PF03732">
    <property type="entry name" value="Retrotrans_gag"/>
    <property type="match status" value="1"/>
</dbReference>
<dbReference type="OrthoDB" id="8066225at2759"/>
<evidence type="ECO:0000259" key="2">
    <source>
        <dbReference type="Pfam" id="PF03732"/>
    </source>
</evidence>
<evidence type="ECO:0000256" key="1">
    <source>
        <dbReference type="SAM" id="Coils"/>
    </source>
</evidence>
<dbReference type="HOGENOM" id="CLU_087185_0_0_1"/>
<name>R7V690_CAPTE</name>
<evidence type="ECO:0000313" key="3">
    <source>
        <dbReference type="EMBL" id="ELU11265.1"/>
    </source>
</evidence>
<dbReference type="EnsemblMetazoa" id="CapteT185935">
    <property type="protein sequence ID" value="CapteP185935"/>
    <property type="gene ID" value="CapteG185935"/>
</dbReference>
<feature type="coiled-coil region" evidence="1">
    <location>
        <begin position="1"/>
        <end position="32"/>
    </location>
</feature>
<keyword evidence="1" id="KW-0175">Coiled coil</keyword>
<proteinExistence type="predicted"/>
<dbReference type="EMBL" id="AMQN01020194">
    <property type="status" value="NOT_ANNOTATED_CDS"/>
    <property type="molecule type" value="Genomic_DNA"/>
</dbReference>
<reference evidence="4" key="3">
    <citation type="submission" date="2015-06" db="UniProtKB">
        <authorList>
            <consortium name="EnsemblMetazoa"/>
        </authorList>
    </citation>
    <scope>IDENTIFICATION</scope>
</reference>
<keyword evidence="5" id="KW-1185">Reference proteome</keyword>
<dbReference type="Proteomes" id="UP000014760">
    <property type="component" value="Unassembled WGS sequence"/>
</dbReference>
<protein>
    <recommendedName>
        <fullName evidence="2">Retrotransposon gag domain-containing protein</fullName>
    </recommendedName>
</protein>
<gene>
    <name evidence="3" type="ORF">CAPTEDRAFT_185935</name>
</gene>
<organism evidence="3">
    <name type="scientific">Capitella teleta</name>
    <name type="common">Polychaete worm</name>
    <dbReference type="NCBI Taxonomy" id="283909"/>
    <lineage>
        <taxon>Eukaryota</taxon>
        <taxon>Metazoa</taxon>
        <taxon>Spiralia</taxon>
        <taxon>Lophotrochozoa</taxon>
        <taxon>Annelida</taxon>
        <taxon>Polychaeta</taxon>
        <taxon>Sedentaria</taxon>
        <taxon>Scolecida</taxon>
        <taxon>Capitellidae</taxon>
        <taxon>Capitella</taxon>
    </lineage>
</organism>